<dbReference type="InterPro" id="IPR058231">
    <property type="entry name" value="MG284-like_C"/>
</dbReference>
<dbReference type="KEGG" id="mgz:GCW_01290"/>
<dbReference type="NCBIfam" id="NF045770">
    <property type="entry name" value="MPN403_MG284_C"/>
    <property type="match status" value="1"/>
</dbReference>
<protein>
    <submittedName>
        <fullName evidence="1">Uncharacterized protein</fullName>
    </submittedName>
</protein>
<gene>
    <name evidence="1" type="ORF">GCW_01290</name>
</gene>
<dbReference type="HOGENOM" id="CLU_2001327_0_0_14"/>
<dbReference type="Proteomes" id="UP000018735">
    <property type="component" value="Chromosome"/>
</dbReference>
<sequence length="124" mass="15040">MKKNHILNRQPERSISMNRKIINDAKKYLERYDFYRKRIENRQIIKSVFNHDLGVDNQSEMQSYVDLIDATLKRLKKDEKDILIDVFLKRKHRNEFNYSQASFYRLLNRACCSLFYSLGVYIPN</sequence>
<accession>A0A0F6CKA5</accession>
<name>A0A0F6CKA5_MYCGL</name>
<proteinExistence type="predicted"/>
<reference evidence="1 2" key="1">
    <citation type="journal article" date="2011" name="PLoS ONE">
        <title>Core proteome of the minimal cell: comparative proteomics of three mollicute species.</title>
        <authorList>
            <person name="Fisunov G.Y."/>
            <person name="Alexeev D.G."/>
            <person name="Bazaleev N.A."/>
            <person name="Ladygina V.G."/>
            <person name="Galyamina M.A."/>
            <person name="Kondratov I.G."/>
            <person name="Zhukova N.A."/>
            <person name="Serebryakova M.V."/>
            <person name="Demina I.A."/>
            <person name="Govorun V.M."/>
        </authorList>
    </citation>
    <scope>NUCLEOTIDE SEQUENCE [LARGE SCALE GENOMIC DNA]</scope>
    <source>
        <strain evidence="1 2">S6</strain>
    </source>
</reference>
<evidence type="ECO:0000313" key="1">
    <source>
        <dbReference type="EMBL" id="AHB99527.1"/>
    </source>
</evidence>
<dbReference type="AlphaFoldDB" id="A0A0F6CKA5"/>
<dbReference type="EMBL" id="CP006916">
    <property type="protein sequence ID" value="AHB99527.1"/>
    <property type="molecule type" value="Genomic_DNA"/>
</dbReference>
<evidence type="ECO:0000313" key="2">
    <source>
        <dbReference type="Proteomes" id="UP000018735"/>
    </source>
</evidence>
<organism evidence="1 2">
    <name type="scientific">Mycoplasmoides gallisepticum S6</name>
    <dbReference type="NCBI Taxonomy" id="1006581"/>
    <lineage>
        <taxon>Bacteria</taxon>
        <taxon>Bacillati</taxon>
        <taxon>Mycoplasmatota</taxon>
        <taxon>Mycoplasmoidales</taxon>
        <taxon>Mycoplasmoidaceae</taxon>
        <taxon>Mycoplasmoides</taxon>
    </lineage>
</organism>